<gene>
    <name evidence="2" type="ORF">PROQFM164_S02g000869</name>
</gene>
<proteinExistence type="predicted"/>
<feature type="compositionally biased region" description="Polar residues" evidence="1">
    <location>
        <begin position="20"/>
        <end position="42"/>
    </location>
</feature>
<organism evidence="2 3">
    <name type="scientific">Penicillium roqueforti (strain FM164)</name>
    <dbReference type="NCBI Taxonomy" id="1365484"/>
    <lineage>
        <taxon>Eukaryota</taxon>
        <taxon>Fungi</taxon>
        <taxon>Dikarya</taxon>
        <taxon>Ascomycota</taxon>
        <taxon>Pezizomycotina</taxon>
        <taxon>Eurotiomycetes</taxon>
        <taxon>Eurotiomycetidae</taxon>
        <taxon>Eurotiales</taxon>
        <taxon>Aspergillaceae</taxon>
        <taxon>Penicillium</taxon>
    </lineage>
</organism>
<feature type="compositionally biased region" description="Polar residues" evidence="1">
    <location>
        <begin position="49"/>
        <end position="58"/>
    </location>
</feature>
<sequence>MLPKIERLFHRGYRALSKSVGTVTSNNKENLPSVNKEPSPSGNKEHTPKASQVPSSSHPIRKWLKNVINPVDGSPANKVRPKVDDIDFYIDFSETSESRSTPAWSNETWDNH</sequence>
<dbReference type="AlphaFoldDB" id="W6Q922"/>
<dbReference type="EMBL" id="HG792016">
    <property type="protein sequence ID" value="CDM30719.1"/>
    <property type="molecule type" value="Genomic_DNA"/>
</dbReference>
<dbReference type="OrthoDB" id="4329112at2759"/>
<protein>
    <submittedName>
        <fullName evidence="2">Genomic scaffold, ProqFM164S02</fullName>
    </submittedName>
</protein>
<feature type="region of interest" description="Disordered" evidence="1">
    <location>
        <begin position="20"/>
        <end position="60"/>
    </location>
</feature>
<reference evidence="2" key="1">
    <citation type="journal article" date="2014" name="Nat. Commun.">
        <title>Multiple recent horizontal transfers of a large genomic region in cheese making fungi.</title>
        <authorList>
            <person name="Cheeseman K."/>
            <person name="Ropars J."/>
            <person name="Renault P."/>
            <person name="Dupont J."/>
            <person name="Gouzy J."/>
            <person name="Branca A."/>
            <person name="Abraham A.L."/>
            <person name="Ceppi M."/>
            <person name="Conseiller E."/>
            <person name="Debuchy R."/>
            <person name="Malagnac F."/>
            <person name="Goarin A."/>
            <person name="Silar P."/>
            <person name="Lacoste S."/>
            <person name="Sallet E."/>
            <person name="Bensimon A."/>
            <person name="Giraud T."/>
            <person name="Brygoo Y."/>
        </authorList>
    </citation>
    <scope>NUCLEOTIDE SEQUENCE [LARGE SCALE GENOMIC DNA]</scope>
    <source>
        <strain evidence="2">FM164</strain>
    </source>
</reference>
<evidence type="ECO:0000313" key="3">
    <source>
        <dbReference type="Proteomes" id="UP000030686"/>
    </source>
</evidence>
<dbReference type="Proteomes" id="UP000030686">
    <property type="component" value="Unassembled WGS sequence"/>
</dbReference>
<evidence type="ECO:0000256" key="1">
    <source>
        <dbReference type="SAM" id="MobiDB-lite"/>
    </source>
</evidence>
<evidence type="ECO:0000313" key="2">
    <source>
        <dbReference type="EMBL" id="CDM30719.1"/>
    </source>
</evidence>
<accession>W6Q922</accession>
<name>W6Q922_PENRF</name>
<keyword evidence="3" id="KW-1185">Reference proteome</keyword>